<sequence length="351" mass="41336">MNPTSVFSHSHNTNKFDLIEICRVCLSRDINMDYLFDDKNNKIIDKIEFCTGIQLKEEKGLPNQICKNCFNKLSIAHKFKSMCLLSEQRLHQIILKRINLETADEKRNIVTNNDYCIQNVDDLDRNEYQGQYIKGEVEVEFVNPDDSFPQEELKDSNVHSEIRRSKEEKLNIIIEVHKEEVQSKPENTKLREQGPYKNCEPQQNKKFNRLKCGPCNIQFSTKRESDNHKKEVHSENLCWICEVCGKKFLNPSSYYTHVRSHLPDRLECAHCDYRCVTKSDMEKHLRVHSGIKKFKCTQCSAGFHTTSNLNDHVRRCHSSAEKRFACELCPKRFHERSKLNRHLDTHNDCKR</sequence>
<feature type="domain" description="C2H2-type" evidence="7">
    <location>
        <begin position="239"/>
        <end position="266"/>
    </location>
</feature>
<dbReference type="PROSITE" id="PS51915">
    <property type="entry name" value="ZAD"/>
    <property type="match status" value="1"/>
</dbReference>
<evidence type="ECO:0000256" key="6">
    <source>
        <dbReference type="PROSITE-ProRule" id="PRU01263"/>
    </source>
</evidence>
<dbReference type="SUPFAM" id="SSF57667">
    <property type="entry name" value="beta-beta-alpha zinc fingers"/>
    <property type="match status" value="3"/>
</dbReference>
<feature type="binding site" evidence="6">
    <location>
        <position position="69"/>
    </location>
    <ligand>
        <name>Zn(2+)</name>
        <dbReference type="ChEBI" id="CHEBI:29105"/>
    </ligand>
</feature>
<evidence type="ECO:0000256" key="1">
    <source>
        <dbReference type="ARBA" id="ARBA00022723"/>
    </source>
</evidence>
<proteinExistence type="predicted"/>
<feature type="domain" description="C2H2-type" evidence="7">
    <location>
        <begin position="266"/>
        <end position="293"/>
    </location>
</feature>
<organism evidence="9 10">
    <name type="scientific">Euphydryas editha</name>
    <name type="common">Edith's checkerspot</name>
    <dbReference type="NCBI Taxonomy" id="104508"/>
    <lineage>
        <taxon>Eukaryota</taxon>
        <taxon>Metazoa</taxon>
        <taxon>Ecdysozoa</taxon>
        <taxon>Arthropoda</taxon>
        <taxon>Hexapoda</taxon>
        <taxon>Insecta</taxon>
        <taxon>Pterygota</taxon>
        <taxon>Neoptera</taxon>
        <taxon>Endopterygota</taxon>
        <taxon>Lepidoptera</taxon>
        <taxon>Glossata</taxon>
        <taxon>Ditrysia</taxon>
        <taxon>Papilionoidea</taxon>
        <taxon>Nymphalidae</taxon>
        <taxon>Nymphalinae</taxon>
        <taxon>Euphydryas</taxon>
    </lineage>
</organism>
<keyword evidence="10" id="KW-1185">Reference proteome</keyword>
<reference evidence="9" key="1">
    <citation type="submission" date="2022-03" db="EMBL/GenBank/DDBJ databases">
        <authorList>
            <person name="Tunstrom K."/>
        </authorList>
    </citation>
    <scope>NUCLEOTIDE SEQUENCE</scope>
</reference>
<dbReference type="Gene3D" id="3.40.1800.20">
    <property type="match status" value="1"/>
</dbReference>
<evidence type="ECO:0000256" key="3">
    <source>
        <dbReference type="ARBA" id="ARBA00022771"/>
    </source>
</evidence>
<feature type="domain" description="C2H2-type" evidence="7">
    <location>
        <begin position="324"/>
        <end position="351"/>
    </location>
</feature>
<protein>
    <submittedName>
        <fullName evidence="9">Uncharacterized protein</fullName>
    </submittedName>
</protein>
<comment type="caution">
    <text evidence="9">The sequence shown here is derived from an EMBL/GenBank/DDBJ whole genome shotgun (WGS) entry which is preliminary data.</text>
</comment>
<dbReference type="PANTHER" id="PTHR24379:SF121">
    <property type="entry name" value="C2H2-TYPE DOMAIN-CONTAINING PROTEIN"/>
    <property type="match status" value="1"/>
</dbReference>
<evidence type="ECO:0000313" key="9">
    <source>
        <dbReference type="EMBL" id="CAH2101319.1"/>
    </source>
</evidence>
<keyword evidence="3 5" id="KW-0863">Zinc-finger</keyword>
<dbReference type="InterPro" id="IPR036236">
    <property type="entry name" value="Znf_C2H2_sf"/>
</dbReference>
<dbReference type="InterPro" id="IPR013087">
    <property type="entry name" value="Znf_C2H2_type"/>
</dbReference>
<dbReference type="PROSITE" id="PS50157">
    <property type="entry name" value="ZINC_FINGER_C2H2_2"/>
    <property type="match status" value="4"/>
</dbReference>
<feature type="binding site" evidence="6">
    <location>
        <position position="22"/>
    </location>
    <ligand>
        <name>Zn(2+)</name>
        <dbReference type="ChEBI" id="CHEBI:29105"/>
    </ligand>
</feature>
<dbReference type="EMBL" id="CAKOGL010000023">
    <property type="protein sequence ID" value="CAH2101319.1"/>
    <property type="molecule type" value="Genomic_DNA"/>
</dbReference>
<evidence type="ECO:0000256" key="4">
    <source>
        <dbReference type="ARBA" id="ARBA00022833"/>
    </source>
</evidence>
<evidence type="ECO:0000259" key="8">
    <source>
        <dbReference type="PROSITE" id="PS51915"/>
    </source>
</evidence>
<feature type="domain" description="ZAD" evidence="8">
    <location>
        <begin position="20"/>
        <end position="93"/>
    </location>
</feature>
<evidence type="ECO:0000313" key="10">
    <source>
        <dbReference type="Proteomes" id="UP001153954"/>
    </source>
</evidence>
<keyword evidence="4 6" id="KW-0862">Zinc</keyword>
<feature type="domain" description="C2H2-type" evidence="7">
    <location>
        <begin position="294"/>
        <end position="322"/>
    </location>
</feature>
<evidence type="ECO:0000256" key="5">
    <source>
        <dbReference type="PROSITE-ProRule" id="PRU00042"/>
    </source>
</evidence>
<feature type="binding site" evidence="6">
    <location>
        <position position="66"/>
    </location>
    <ligand>
        <name>Zn(2+)</name>
        <dbReference type="ChEBI" id="CHEBI:29105"/>
    </ligand>
</feature>
<name>A0AAU9UUQ8_EUPED</name>
<dbReference type="GO" id="GO:0005634">
    <property type="term" value="C:nucleus"/>
    <property type="evidence" value="ECO:0007669"/>
    <property type="project" value="InterPro"/>
</dbReference>
<gene>
    <name evidence="9" type="ORF">EEDITHA_LOCUS16088</name>
</gene>
<evidence type="ECO:0000256" key="2">
    <source>
        <dbReference type="ARBA" id="ARBA00022737"/>
    </source>
</evidence>
<dbReference type="Gene3D" id="3.30.160.60">
    <property type="entry name" value="Classic Zinc Finger"/>
    <property type="match status" value="4"/>
</dbReference>
<dbReference type="GO" id="GO:0008270">
    <property type="term" value="F:zinc ion binding"/>
    <property type="evidence" value="ECO:0007669"/>
    <property type="project" value="UniProtKB-UniRule"/>
</dbReference>
<dbReference type="Pfam" id="PF00096">
    <property type="entry name" value="zf-C2H2"/>
    <property type="match status" value="2"/>
</dbReference>
<evidence type="ECO:0000259" key="7">
    <source>
        <dbReference type="PROSITE" id="PS50157"/>
    </source>
</evidence>
<dbReference type="AlphaFoldDB" id="A0AAU9UUQ8"/>
<dbReference type="PANTHER" id="PTHR24379">
    <property type="entry name" value="KRAB AND ZINC FINGER DOMAIN-CONTAINING"/>
    <property type="match status" value="1"/>
</dbReference>
<feature type="binding site" evidence="6">
    <location>
        <position position="25"/>
    </location>
    <ligand>
        <name>Zn(2+)</name>
        <dbReference type="ChEBI" id="CHEBI:29105"/>
    </ligand>
</feature>
<accession>A0AAU9UUQ8</accession>
<keyword evidence="2" id="KW-0677">Repeat</keyword>
<dbReference type="PROSITE" id="PS00028">
    <property type="entry name" value="ZINC_FINGER_C2H2_1"/>
    <property type="match status" value="5"/>
</dbReference>
<keyword evidence="1 6" id="KW-0479">Metal-binding</keyword>
<dbReference type="Proteomes" id="UP001153954">
    <property type="component" value="Unassembled WGS sequence"/>
</dbReference>
<dbReference type="InterPro" id="IPR012934">
    <property type="entry name" value="Znf_AD"/>
</dbReference>
<dbReference type="SMART" id="SM00355">
    <property type="entry name" value="ZnF_C2H2"/>
    <property type="match status" value="5"/>
</dbReference>
<dbReference type="FunFam" id="3.30.160.60:FF:000100">
    <property type="entry name" value="Zinc finger 45-like"/>
    <property type="match status" value="1"/>
</dbReference>
<dbReference type="SMART" id="SM00868">
    <property type="entry name" value="zf-AD"/>
    <property type="match status" value="1"/>
</dbReference>
<dbReference type="SUPFAM" id="SSF57716">
    <property type="entry name" value="Glucocorticoid receptor-like (DNA-binding domain)"/>
    <property type="match status" value="1"/>
</dbReference>
<dbReference type="Pfam" id="PF07776">
    <property type="entry name" value="zf-AD"/>
    <property type="match status" value="1"/>
</dbReference>